<organism evidence="5 6">
    <name type="scientific">Collinsella tanakaei</name>
    <dbReference type="NCBI Taxonomy" id="626935"/>
    <lineage>
        <taxon>Bacteria</taxon>
        <taxon>Bacillati</taxon>
        <taxon>Actinomycetota</taxon>
        <taxon>Coriobacteriia</taxon>
        <taxon>Coriobacteriales</taxon>
        <taxon>Coriobacteriaceae</taxon>
        <taxon>Collinsella</taxon>
    </lineage>
</organism>
<dbReference type="AlphaFoldDB" id="A0A3E4QTX0"/>
<dbReference type="SUPFAM" id="SSF51011">
    <property type="entry name" value="Glycosyl hydrolase domain"/>
    <property type="match status" value="1"/>
</dbReference>
<dbReference type="Gene3D" id="3.20.20.80">
    <property type="entry name" value="Glycosidases"/>
    <property type="match status" value="1"/>
</dbReference>
<dbReference type="NCBIfam" id="NF008183">
    <property type="entry name" value="PRK10933.1"/>
    <property type="match status" value="1"/>
</dbReference>
<evidence type="ECO:0000313" key="5">
    <source>
        <dbReference type="EMBL" id="RGL10517.1"/>
    </source>
</evidence>
<accession>A0A3E4QTX0</accession>
<dbReference type="Pfam" id="PF00128">
    <property type="entry name" value="Alpha-amylase"/>
    <property type="match status" value="1"/>
</dbReference>
<dbReference type="EMBL" id="QSRJ01000005">
    <property type="protein sequence ID" value="RGL10517.1"/>
    <property type="molecule type" value="Genomic_DNA"/>
</dbReference>
<dbReference type="Gene3D" id="2.60.40.1180">
    <property type="entry name" value="Golgi alpha-mannosidase II"/>
    <property type="match status" value="1"/>
</dbReference>
<evidence type="ECO:0000259" key="4">
    <source>
        <dbReference type="SMART" id="SM00642"/>
    </source>
</evidence>
<dbReference type="GO" id="GO:0009313">
    <property type="term" value="P:oligosaccharide catabolic process"/>
    <property type="evidence" value="ECO:0007669"/>
    <property type="project" value="TreeGrafter"/>
</dbReference>
<dbReference type="FunFam" id="3.20.20.80:FF:000064">
    <property type="entry name" value="Oligo-1,6-glucosidase"/>
    <property type="match status" value="1"/>
</dbReference>
<evidence type="ECO:0000313" key="6">
    <source>
        <dbReference type="Proteomes" id="UP000260943"/>
    </source>
</evidence>
<dbReference type="GO" id="GO:0008788">
    <property type="term" value="F:alpha,alpha-phosphotrehalase activity"/>
    <property type="evidence" value="ECO:0007669"/>
    <property type="project" value="UniProtKB-EC"/>
</dbReference>
<dbReference type="EC" id="3.2.1.93" evidence="5"/>
<dbReference type="SUPFAM" id="SSF51445">
    <property type="entry name" value="(Trans)glycosidases"/>
    <property type="match status" value="1"/>
</dbReference>
<dbReference type="InterPro" id="IPR006047">
    <property type="entry name" value="GH13_cat_dom"/>
</dbReference>
<dbReference type="InterPro" id="IPR045857">
    <property type="entry name" value="O16G_dom_2"/>
</dbReference>
<dbReference type="CDD" id="cd11333">
    <property type="entry name" value="AmyAc_SI_OligoGlu_DGase"/>
    <property type="match status" value="1"/>
</dbReference>
<keyword evidence="2 5" id="KW-0378">Hydrolase</keyword>
<keyword evidence="3 5" id="KW-0326">Glycosidase</keyword>
<feature type="domain" description="Glycosyl hydrolase family 13 catalytic" evidence="4">
    <location>
        <begin position="14"/>
        <end position="428"/>
    </location>
</feature>
<dbReference type="SMART" id="SM00642">
    <property type="entry name" value="Aamy"/>
    <property type="match status" value="1"/>
</dbReference>
<protein>
    <submittedName>
        <fullName evidence="5">Alpha,alpha-phosphotrehalase</fullName>
        <ecNumber evidence="5">3.2.1.93</ecNumber>
    </submittedName>
</protein>
<comment type="caution">
    <text evidence="5">The sequence shown here is derived from an EMBL/GenBank/DDBJ whole genome shotgun (WGS) entry which is preliminary data.</text>
</comment>
<dbReference type="PANTHER" id="PTHR10357:SF217">
    <property type="entry name" value="TREHALOSE-6-PHOSPHATE HYDROLASE"/>
    <property type="match status" value="1"/>
</dbReference>
<sequence length="569" mass="62868">MTAQSNNKNSVVYEIYVKSFCDSDGDGLGDLPGITSKLDYLANLGVDYLWLTPFYPSPQRDNGYDVSDYCAVDPRYGTMEDFDELVAAARERGMGIMLDMVLCHTSNQHEWFQRALAGEERYQRYYILRDGKGSMGPGDPGEPPTNWQCVFGGSAWEWEPRLGKWYLHMHDSSQPDVDWTNPDVRDEMAGVVRFWKERGVTGFRFDVINLISKPEVIDDVPGDGSACRALVADGPHVHEYLKELVERSGIDGMATVGEMASTGLESCICYTNPDEHELGMSFSFHHLKVDYKDGSKWRLMDPDIVQLRRVLSEWQEGMQAGGGCNALFWCNHDQPRAITRFGGTGLEGERGGSWEHVGKMLAICSFAMRGAPYIFQGEELGMTNADYTSIEQFDDVESHNNYRILLEGGSSQEEALRAIQARSRDNGRTPMQWTAGENAGFTCGTPWLAVPANHVRINAEDEVGAKGSMYEFYRELIALRKGSEVLADGTVRFLDTGSGAPKVIAFERVLGSERMVAICSFDSEGCTVDADSLGIAVCGDVLLSTHGGVGKLADGALALRPYEALLIAC</sequence>
<proteinExistence type="inferred from homology"/>
<comment type="similarity">
    <text evidence="1">Belongs to the glycosyl hydrolase 13 family.</text>
</comment>
<evidence type="ECO:0000256" key="2">
    <source>
        <dbReference type="ARBA" id="ARBA00022801"/>
    </source>
</evidence>
<dbReference type="InterPro" id="IPR013780">
    <property type="entry name" value="Glyco_hydro_b"/>
</dbReference>
<dbReference type="PANTHER" id="PTHR10357">
    <property type="entry name" value="ALPHA-AMYLASE FAMILY MEMBER"/>
    <property type="match status" value="1"/>
</dbReference>
<name>A0A3E4QTX0_9ACTN</name>
<gene>
    <name evidence="5" type="ORF">DXC81_05030</name>
</gene>
<evidence type="ECO:0000256" key="3">
    <source>
        <dbReference type="ARBA" id="ARBA00023295"/>
    </source>
</evidence>
<dbReference type="InterPro" id="IPR017853">
    <property type="entry name" value="GH"/>
</dbReference>
<dbReference type="Proteomes" id="UP000260943">
    <property type="component" value="Unassembled WGS sequence"/>
</dbReference>
<reference evidence="5 6" key="1">
    <citation type="submission" date="2018-08" db="EMBL/GenBank/DDBJ databases">
        <title>A genome reference for cultivated species of the human gut microbiota.</title>
        <authorList>
            <person name="Zou Y."/>
            <person name="Xue W."/>
            <person name="Luo G."/>
        </authorList>
    </citation>
    <scope>NUCLEOTIDE SEQUENCE [LARGE SCALE GENOMIC DNA]</scope>
    <source>
        <strain evidence="5 6">TF08-14</strain>
    </source>
</reference>
<evidence type="ECO:0000256" key="1">
    <source>
        <dbReference type="ARBA" id="ARBA00008061"/>
    </source>
</evidence>
<dbReference type="Gene3D" id="3.90.400.10">
    <property type="entry name" value="Oligo-1,6-glucosidase, Domain 2"/>
    <property type="match status" value="1"/>
</dbReference>
<dbReference type="GO" id="GO:0004556">
    <property type="term" value="F:alpha-amylase activity"/>
    <property type="evidence" value="ECO:0007669"/>
    <property type="project" value="TreeGrafter"/>
</dbReference>